<proteinExistence type="predicted"/>
<accession>A0AC34F5V1</accession>
<protein>
    <submittedName>
        <fullName evidence="2">Phosphate carrier protein, mitochondrial</fullName>
    </submittedName>
</protein>
<dbReference type="WBParaSite" id="ES5_v2.g12503.t1">
    <property type="protein sequence ID" value="ES5_v2.g12503.t1"/>
    <property type="gene ID" value="ES5_v2.g12503"/>
</dbReference>
<evidence type="ECO:0000313" key="1">
    <source>
        <dbReference type="Proteomes" id="UP000887579"/>
    </source>
</evidence>
<sequence>MGIVDQLSEVAKSSNTFCSPIRSAACASKSAGEPVPFGSGKYYALCGFGGMLSCGLTHTAIVPLDLIKCRIQVNPEKYHGIVSGFRTTIAEEGGRALAKGWAPTLLGYSMQGLGKFGFYELFKVFYGDLIGEELAYQWRTTLYLASSASAEFFADMLLAPMEATKVRIQTSPTAPPTLRGCVPMIHKTEGLTGFFKGLPPLWMRQIPYTMMKFACFERTVELLYKHVVPKPRADCTKAEQLVVTFVAGYIAGVFCAVISHPADTVVSKLNQDAGASAGQILKKLGPTGVWKGLVPRIIMIGTLTALQWFIYDGVKVFFNLPRPPPPEMPESLRKKIAAATKTTSVLGN</sequence>
<dbReference type="Proteomes" id="UP000887579">
    <property type="component" value="Unplaced"/>
</dbReference>
<name>A0AC34F5V1_9BILA</name>
<organism evidence="1 2">
    <name type="scientific">Panagrolaimus sp. ES5</name>
    <dbReference type="NCBI Taxonomy" id="591445"/>
    <lineage>
        <taxon>Eukaryota</taxon>
        <taxon>Metazoa</taxon>
        <taxon>Ecdysozoa</taxon>
        <taxon>Nematoda</taxon>
        <taxon>Chromadorea</taxon>
        <taxon>Rhabditida</taxon>
        <taxon>Tylenchina</taxon>
        <taxon>Panagrolaimomorpha</taxon>
        <taxon>Panagrolaimoidea</taxon>
        <taxon>Panagrolaimidae</taxon>
        <taxon>Panagrolaimus</taxon>
    </lineage>
</organism>
<reference evidence="2" key="1">
    <citation type="submission" date="2022-11" db="UniProtKB">
        <authorList>
            <consortium name="WormBaseParasite"/>
        </authorList>
    </citation>
    <scope>IDENTIFICATION</scope>
</reference>
<evidence type="ECO:0000313" key="2">
    <source>
        <dbReference type="WBParaSite" id="ES5_v2.g12503.t1"/>
    </source>
</evidence>